<dbReference type="Pfam" id="PF00010">
    <property type="entry name" value="HLH"/>
    <property type="match status" value="1"/>
</dbReference>
<dbReference type="Gene3D" id="4.10.280.10">
    <property type="entry name" value="Helix-loop-helix DNA-binding domain"/>
    <property type="match status" value="1"/>
</dbReference>
<dbReference type="GO" id="GO:0000978">
    <property type="term" value="F:RNA polymerase II cis-regulatory region sequence-specific DNA binding"/>
    <property type="evidence" value="ECO:0007669"/>
    <property type="project" value="TreeGrafter"/>
</dbReference>
<dbReference type="InterPro" id="IPR011598">
    <property type="entry name" value="bHLH_dom"/>
</dbReference>
<dbReference type="PANTHER" id="PTHR16223:SF125">
    <property type="entry name" value="OS08G0506700 PROTEIN"/>
    <property type="match status" value="1"/>
</dbReference>
<keyword evidence="4" id="KW-0804">Transcription</keyword>
<organism evidence="8 9">
    <name type="scientific">Olea europaea subsp. europaea</name>
    <dbReference type="NCBI Taxonomy" id="158383"/>
    <lineage>
        <taxon>Eukaryota</taxon>
        <taxon>Viridiplantae</taxon>
        <taxon>Streptophyta</taxon>
        <taxon>Embryophyta</taxon>
        <taxon>Tracheophyta</taxon>
        <taxon>Spermatophyta</taxon>
        <taxon>Magnoliopsida</taxon>
        <taxon>eudicotyledons</taxon>
        <taxon>Gunneridae</taxon>
        <taxon>Pentapetalae</taxon>
        <taxon>asterids</taxon>
        <taxon>lamiids</taxon>
        <taxon>Lamiales</taxon>
        <taxon>Oleaceae</taxon>
        <taxon>Oleeae</taxon>
        <taxon>Olea</taxon>
    </lineage>
</organism>
<evidence type="ECO:0000256" key="3">
    <source>
        <dbReference type="ARBA" id="ARBA00023125"/>
    </source>
</evidence>
<dbReference type="PANTHER" id="PTHR16223">
    <property type="entry name" value="TRANSCRIPTION FACTOR BHLH83-RELATED"/>
    <property type="match status" value="1"/>
</dbReference>
<evidence type="ECO:0000313" key="8">
    <source>
        <dbReference type="EMBL" id="CAA2974198.1"/>
    </source>
</evidence>
<protein>
    <submittedName>
        <fullName evidence="8">Transcription factor bHLH130</fullName>
    </submittedName>
</protein>
<reference evidence="8 9" key="1">
    <citation type="submission" date="2019-12" db="EMBL/GenBank/DDBJ databases">
        <authorList>
            <person name="Alioto T."/>
            <person name="Alioto T."/>
            <person name="Gomez Garrido J."/>
        </authorList>
    </citation>
    <scope>NUCLEOTIDE SEQUENCE [LARGE SCALE GENOMIC DNA]</scope>
</reference>
<dbReference type="OrthoDB" id="2019494at2759"/>
<keyword evidence="3" id="KW-0238">DNA-binding</keyword>
<dbReference type="AlphaFoldDB" id="A0A8S0R439"/>
<dbReference type="GO" id="GO:0005634">
    <property type="term" value="C:nucleus"/>
    <property type="evidence" value="ECO:0007669"/>
    <property type="project" value="UniProtKB-SubCell"/>
</dbReference>
<name>A0A8S0R439_OLEEU</name>
<feature type="region of interest" description="Disordered" evidence="6">
    <location>
        <begin position="1"/>
        <end position="29"/>
    </location>
</feature>
<keyword evidence="2" id="KW-0805">Transcription regulation</keyword>
<dbReference type="InterPro" id="IPR036638">
    <property type="entry name" value="HLH_DNA-bd_sf"/>
</dbReference>
<dbReference type="EMBL" id="CACTIH010002155">
    <property type="protein sequence ID" value="CAA2974198.1"/>
    <property type="molecule type" value="Genomic_DNA"/>
</dbReference>
<comment type="subcellular location">
    <subcellularLocation>
        <location evidence="1">Nucleus</location>
    </subcellularLocation>
</comment>
<feature type="domain" description="BHLH" evidence="7">
    <location>
        <begin position="301"/>
        <end position="351"/>
    </location>
</feature>
<evidence type="ECO:0000256" key="5">
    <source>
        <dbReference type="ARBA" id="ARBA00023242"/>
    </source>
</evidence>
<evidence type="ECO:0000256" key="2">
    <source>
        <dbReference type="ARBA" id="ARBA00023015"/>
    </source>
</evidence>
<dbReference type="SUPFAM" id="SSF47459">
    <property type="entry name" value="HLH, helix-loop-helix DNA-binding domain"/>
    <property type="match status" value="1"/>
</dbReference>
<sequence>MYGDSHALSSDSGPIIPSNLRPKEQQQQQQQVLFMDSETNTNYSHQNNSGLARFRSAPSSLFANFNDGVETQGLTSMFDCGGEKAAANEFSQLPPQYPRQSGVHVDGGGYRVSGLTRMDHQGQGKMGSSLTRQNSSPAELFSHHTAQNGYATARGIGSYRASANVDPSPSSSTFKNHMSFSSLGMLSRITEVENESGGASGLDDTKVGNSNYVNLSYGTGFPFGSWNDSTNFGENFNGIKREFDNDGKAFVNNENAEFGSRPHFLSHHISLPKTSAEMAAVEKFLQLQDTVPCKIRAKRGCATHPRSIAERVRRTRISERMRKLQELVPNMDKQTNTADMLDFAVDYIKNLQKQYKTLSDNRANCKCSASQKSVPNQTRH</sequence>
<evidence type="ECO:0000256" key="4">
    <source>
        <dbReference type="ARBA" id="ARBA00023163"/>
    </source>
</evidence>
<evidence type="ECO:0000313" key="9">
    <source>
        <dbReference type="Proteomes" id="UP000594638"/>
    </source>
</evidence>
<evidence type="ECO:0000256" key="1">
    <source>
        <dbReference type="ARBA" id="ARBA00004123"/>
    </source>
</evidence>
<evidence type="ECO:0000259" key="7">
    <source>
        <dbReference type="PROSITE" id="PS50888"/>
    </source>
</evidence>
<proteinExistence type="predicted"/>
<dbReference type="Gramene" id="OE9A002606T2">
    <property type="protein sequence ID" value="OE9A002606C2"/>
    <property type="gene ID" value="OE9A002606"/>
</dbReference>
<dbReference type="SMART" id="SM00353">
    <property type="entry name" value="HLH"/>
    <property type="match status" value="1"/>
</dbReference>
<accession>A0A8S0R439</accession>
<dbReference type="Proteomes" id="UP000594638">
    <property type="component" value="Unassembled WGS sequence"/>
</dbReference>
<dbReference type="PROSITE" id="PS50888">
    <property type="entry name" value="BHLH"/>
    <property type="match status" value="1"/>
</dbReference>
<gene>
    <name evidence="8" type="ORF">OLEA9_A002606</name>
</gene>
<dbReference type="InterPro" id="IPR045843">
    <property type="entry name" value="IND-like"/>
</dbReference>
<dbReference type="GO" id="GO:0000981">
    <property type="term" value="F:DNA-binding transcription factor activity, RNA polymerase II-specific"/>
    <property type="evidence" value="ECO:0007669"/>
    <property type="project" value="TreeGrafter"/>
</dbReference>
<evidence type="ECO:0000256" key="6">
    <source>
        <dbReference type="SAM" id="MobiDB-lite"/>
    </source>
</evidence>
<dbReference type="GO" id="GO:0046983">
    <property type="term" value="F:protein dimerization activity"/>
    <property type="evidence" value="ECO:0007669"/>
    <property type="project" value="InterPro"/>
</dbReference>
<dbReference type="FunFam" id="4.10.280.10:FF:000021">
    <property type="entry name" value="Transcription factor bHLH130 family"/>
    <property type="match status" value="1"/>
</dbReference>
<keyword evidence="9" id="KW-1185">Reference proteome</keyword>
<keyword evidence="5" id="KW-0539">Nucleus</keyword>
<comment type="caution">
    <text evidence="8">The sequence shown here is derived from an EMBL/GenBank/DDBJ whole genome shotgun (WGS) entry which is preliminary data.</text>
</comment>